<sequence>MEPGVAAAIDVNMLKTPVERSREYRARKKLLKKQKPPAQTASQRKGKYMARQKALRNAVTTIVENETLMKFSRSRESRQSTIQLKFLLNKLRKKCSFKMICIRSMHSESDSTTTKRTKKACA</sequence>
<name>A0A5E4NDR7_9HEMI</name>
<organism evidence="2 3">
    <name type="scientific">Cinara cedri</name>
    <dbReference type="NCBI Taxonomy" id="506608"/>
    <lineage>
        <taxon>Eukaryota</taxon>
        <taxon>Metazoa</taxon>
        <taxon>Ecdysozoa</taxon>
        <taxon>Arthropoda</taxon>
        <taxon>Hexapoda</taxon>
        <taxon>Insecta</taxon>
        <taxon>Pterygota</taxon>
        <taxon>Neoptera</taxon>
        <taxon>Paraneoptera</taxon>
        <taxon>Hemiptera</taxon>
        <taxon>Sternorrhyncha</taxon>
        <taxon>Aphidomorpha</taxon>
        <taxon>Aphidoidea</taxon>
        <taxon>Aphididae</taxon>
        <taxon>Lachninae</taxon>
        <taxon>Cinara</taxon>
    </lineage>
</organism>
<dbReference type="EMBL" id="CABPRJ010001906">
    <property type="protein sequence ID" value="VVC40632.1"/>
    <property type="molecule type" value="Genomic_DNA"/>
</dbReference>
<dbReference type="AlphaFoldDB" id="A0A5E4NDR7"/>
<protein>
    <submittedName>
        <fullName evidence="2">Uncharacterized protein</fullName>
    </submittedName>
</protein>
<feature type="region of interest" description="Disordered" evidence="1">
    <location>
        <begin position="27"/>
        <end position="49"/>
    </location>
</feature>
<evidence type="ECO:0000313" key="2">
    <source>
        <dbReference type="EMBL" id="VVC40632.1"/>
    </source>
</evidence>
<dbReference type="Proteomes" id="UP000325440">
    <property type="component" value="Unassembled WGS sequence"/>
</dbReference>
<reference evidence="2 3" key="1">
    <citation type="submission" date="2019-08" db="EMBL/GenBank/DDBJ databases">
        <authorList>
            <person name="Alioto T."/>
            <person name="Alioto T."/>
            <person name="Gomez Garrido J."/>
        </authorList>
    </citation>
    <scope>NUCLEOTIDE SEQUENCE [LARGE SCALE GENOMIC DNA]</scope>
</reference>
<accession>A0A5E4NDR7</accession>
<gene>
    <name evidence="2" type="ORF">CINCED_3A021579</name>
</gene>
<proteinExistence type="predicted"/>
<evidence type="ECO:0000313" key="3">
    <source>
        <dbReference type="Proteomes" id="UP000325440"/>
    </source>
</evidence>
<evidence type="ECO:0000256" key="1">
    <source>
        <dbReference type="SAM" id="MobiDB-lite"/>
    </source>
</evidence>
<keyword evidence="3" id="KW-1185">Reference proteome</keyword>